<dbReference type="OrthoDB" id="27298at2759"/>
<dbReference type="Pfam" id="PF01138">
    <property type="entry name" value="RNase_PH"/>
    <property type="match status" value="1"/>
</dbReference>
<dbReference type="FunFam" id="3.30.230.70:FF:000004">
    <property type="entry name" value="Exosome complex component Rrp41"/>
    <property type="match status" value="1"/>
</dbReference>
<accession>B7GAV6</accession>
<dbReference type="EMBL" id="CM000624">
    <property type="protein sequence ID" value="EEC44324.1"/>
    <property type="molecule type" value="Genomic_DNA"/>
</dbReference>
<dbReference type="PANTHER" id="PTHR11953">
    <property type="entry name" value="EXOSOME COMPLEX COMPONENT"/>
    <property type="match status" value="1"/>
</dbReference>
<evidence type="ECO:0000256" key="3">
    <source>
        <dbReference type="ARBA" id="ARBA00006678"/>
    </source>
</evidence>
<evidence type="ECO:0000256" key="5">
    <source>
        <dbReference type="ARBA" id="ARBA00022835"/>
    </source>
</evidence>
<dbReference type="InterPro" id="IPR020568">
    <property type="entry name" value="Ribosomal_Su5_D2-typ_SF"/>
</dbReference>
<organism evidence="8 9">
    <name type="scientific">Phaeodactylum tricornutum (strain CCAP 1055/1)</name>
    <dbReference type="NCBI Taxonomy" id="556484"/>
    <lineage>
        <taxon>Eukaryota</taxon>
        <taxon>Sar</taxon>
        <taxon>Stramenopiles</taxon>
        <taxon>Ochrophyta</taxon>
        <taxon>Bacillariophyta</taxon>
        <taxon>Bacillariophyceae</taxon>
        <taxon>Bacillariophycidae</taxon>
        <taxon>Naviculales</taxon>
        <taxon>Phaeodactylaceae</taxon>
        <taxon>Phaeodactylum</taxon>
    </lineage>
</organism>
<dbReference type="HOGENOM" id="CLU_063514_0_0_1"/>
<name>B7GAV6_PHATC</name>
<keyword evidence="5" id="KW-0271">Exosome</keyword>
<dbReference type="GO" id="GO:0034475">
    <property type="term" value="P:U4 snRNA 3'-end processing"/>
    <property type="evidence" value="ECO:0007669"/>
    <property type="project" value="TreeGrafter"/>
</dbReference>
<dbReference type="InterPro" id="IPR001247">
    <property type="entry name" value="ExoRNase_PH_dom1"/>
</dbReference>
<dbReference type="STRING" id="556484.B7GAV6"/>
<comment type="similarity">
    <text evidence="3">Belongs to the RNase PH family.</text>
</comment>
<dbReference type="Gene3D" id="3.30.230.70">
    <property type="entry name" value="GHMP Kinase, N-terminal domain"/>
    <property type="match status" value="1"/>
</dbReference>
<dbReference type="SUPFAM" id="SSF55666">
    <property type="entry name" value="Ribonuclease PH domain 2-like"/>
    <property type="match status" value="1"/>
</dbReference>
<dbReference type="KEGG" id="pti:PHATRDRAFT_23286"/>
<dbReference type="InterPro" id="IPR036345">
    <property type="entry name" value="ExoRNase_PH_dom2_sf"/>
</dbReference>
<dbReference type="PANTHER" id="PTHR11953:SF0">
    <property type="entry name" value="EXOSOME COMPLEX COMPONENT RRP41"/>
    <property type="match status" value="1"/>
</dbReference>
<evidence type="ECO:0000256" key="4">
    <source>
        <dbReference type="ARBA" id="ARBA00022490"/>
    </source>
</evidence>
<evidence type="ECO:0000259" key="7">
    <source>
        <dbReference type="Pfam" id="PF01138"/>
    </source>
</evidence>
<feature type="transmembrane region" description="Helical" evidence="6">
    <location>
        <begin position="36"/>
        <end position="58"/>
    </location>
</feature>
<dbReference type="GO" id="GO:0071028">
    <property type="term" value="P:nuclear mRNA surveillance"/>
    <property type="evidence" value="ECO:0007669"/>
    <property type="project" value="TreeGrafter"/>
</dbReference>
<dbReference type="eggNOG" id="KOG1068">
    <property type="taxonomic scope" value="Eukaryota"/>
</dbReference>
<proteinExistence type="inferred from homology"/>
<protein>
    <recommendedName>
        <fullName evidence="7">Exoribonuclease phosphorolytic domain-containing protein</fullName>
    </recommendedName>
</protein>
<dbReference type="GO" id="GO:0016075">
    <property type="term" value="P:rRNA catabolic process"/>
    <property type="evidence" value="ECO:0007669"/>
    <property type="project" value="TreeGrafter"/>
</dbReference>
<evidence type="ECO:0000256" key="1">
    <source>
        <dbReference type="ARBA" id="ARBA00004496"/>
    </source>
</evidence>
<dbReference type="GeneID" id="7195848"/>
<dbReference type="InterPro" id="IPR050080">
    <property type="entry name" value="RNase_PH"/>
</dbReference>
<dbReference type="InParanoid" id="B7GAV6"/>
<keyword evidence="9" id="KW-1185">Reference proteome</keyword>
<dbReference type="FunCoup" id="B7GAV6">
    <property type="interactions" value="357"/>
</dbReference>
<reference evidence="8 9" key="1">
    <citation type="journal article" date="2008" name="Nature">
        <title>The Phaeodactylum genome reveals the evolutionary history of diatom genomes.</title>
        <authorList>
            <person name="Bowler C."/>
            <person name="Allen A.E."/>
            <person name="Badger J.H."/>
            <person name="Grimwood J."/>
            <person name="Jabbari K."/>
            <person name="Kuo A."/>
            <person name="Maheswari U."/>
            <person name="Martens C."/>
            <person name="Maumus F."/>
            <person name="Otillar R.P."/>
            <person name="Rayko E."/>
            <person name="Salamov A."/>
            <person name="Vandepoele K."/>
            <person name="Beszteri B."/>
            <person name="Gruber A."/>
            <person name="Heijde M."/>
            <person name="Katinka M."/>
            <person name="Mock T."/>
            <person name="Valentin K."/>
            <person name="Verret F."/>
            <person name="Berges J.A."/>
            <person name="Brownlee C."/>
            <person name="Cadoret J.P."/>
            <person name="Chiovitti A."/>
            <person name="Choi C.J."/>
            <person name="Coesel S."/>
            <person name="De Martino A."/>
            <person name="Detter J.C."/>
            <person name="Durkin C."/>
            <person name="Falciatore A."/>
            <person name="Fournet J."/>
            <person name="Haruta M."/>
            <person name="Huysman M.J."/>
            <person name="Jenkins B.D."/>
            <person name="Jiroutova K."/>
            <person name="Jorgensen R.E."/>
            <person name="Joubert Y."/>
            <person name="Kaplan A."/>
            <person name="Kroger N."/>
            <person name="Kroth P.G."/>
            <person name="La Roche J."/>
            <person name="Lindquist E."/>
            <person name="Lommer M."/>
            <person name="Martin-Jezequel V."/>
            <person name="Lopez P.J."/>
            <person name="Lucas S."/>
            <person name="Mangogna M."/>
            <person name="McGinnis K."/>
            <person name="Medlin L.K."/>
            <person name="Montsant A."/>
            <person name="Oudot-Le Secq M.P."/>
            <person name="Napoli C."/>
            <person name="Obornik M."/>
            <person name="Parker M.S."/>
            <person name="Petit J.L."/>
            <person name="Porcel B.M."/>
            <person name="Poulsen N."/>
            <person name="Robison M."/>
            <person name="Rychlewski L."/>
            <person name="Rynearson T.A."/>
            <person name="Schmutz J."/>
            <person name="Shapiro H."/>
            <person name="Siaut M."/>
            <person name="Stanley M."/>
            <person name="Sussman M.R."/>
            <person name="Taylor A.R."/>
            <person name="Vardi A."/>
            <person name="von Dassow P."/>
            <person name="Vyverman W."/>
            <person name="Willis A."/>
            <person name="Wyrwicz L.S."/>
            <person name="Rokhsar D.S."/>
            <person name="Weissenbach J."/>
            <person name="Armbrust E.V."/>
            <person name="Green B.R."/>
            <person name="Van de Peer Y."/>
            <person name="Grigoriev I.V."/>
        </authorList>
    </citation>
    <scope>NUCLEOTIDE SEQUENCE [LARGE SCALE GENOMIC DNA]</scope>
    <source>
        <strain evidence="8 9">CCAP 1055/1</strain>
    </source>
</reference>
<dbReference type="AlphaFoldDB" id="B7GAV6"/>
<gene>
    <name evidence="8" type="ORF">PHATRDRAFT_23286</name>
</gene>
<keyword evidence="6" id="KW-0472">Membrane</keyword>
<reference evidence="9" key="2">
    <citation type="submission" date="2008-08" db="EMBL/GenBank/DDBJ databases">
        <authorList>
            <consortium name="Diatom Consortium"/>
            <person name="Grigoriev I."/>
            <person name="Grimwood J."/>
            <person name="Kuo A."/>
            <person name="Otillar R.P."/>
            <person name="Salamov A."/>
            <person name="Detter J.C."/>
            <person name="Lindquist E."/>
            <person name="Shapiro H."/>
            <person name="Lucas S."/>
            <person name="Glavina del Rio T."/>
            <person name="Pitluck S."/>
            <person name="Rokhsar D."/>
            <person name="Bowler C."/>
        </authorList>
    </citation>
    <scope>GENOME REANNOTATION</scope>
    <source>
        <strain evidence="9">CCAP 1055/1</strain>
    </source>
</reference>
<dbReference type="SUPFAM" id="SSF54211">
    <property type="entry name" value="Ribosomal protein S5 domain 2-like"/>
    <property type="match status" value="1"/>
</dbReference>
<keyword evidence="4" id="KW-0963">Cytoplasm</keyword>
<dbReference type="RefSeq" id="XP_002184146.1">
    <property type="nucleotide sequence ID" value="XM_002184110.1"/>
</dbReference>
<dbReference type="GO" id="GO:0000177">
    <property type="term" value="C:cytoplasmic exosome (RNase complex)"/>
    <property type="evidence" value="ECO:0007669"/>
    <property type="project" value="TreeGrafter"/>
</dbReference>
<dbReference type="PaxDb" id="2850-Phatr23286"/>
<dbReference type="GO" id="GO:0000176">
    <property type="term" value="C:nuclear exosome (RNase complex)"/>
    <property type="evidence" value="ECO:0007669"/>
    <property type="project" value="TreeGrafter"/>
</dbReference>
<keyword evidence="6" id="KW-1133">Transmembrane helix</keyword>
<evidence type="ECO:0000256" key="2">
    <source>
        <dbReference type="ARBA" id="ARBA00004604"/>
    </source>
</evidence>
<evidence type="ECO:0000313" key="8">
    <source>
        <dbReference type="EMBL" id="EEC44324.1"/>
    </source>
</evidence>
<dbReference type="GO" id="GO:0003723">
    <property type="term" value="F:RNA binding"/>
    <property type="evidence" value="ECO:0007669"/>
    <property type="project" value="TreeGrafter"/>
</dbReference>
<comment type="subcellular location">
    <subcellularLocation>
        <location evidence="1">Cytoplasm</location>
    </subcellularLocation>
    <subcellularLocation>
        <location evidence="2">Nucleus</location>
        <location evidence="2">Nucleolus</location>
    </subcellularLocation>
</comment>
<keyword evidence="6" id="KW-0812">Transmembrane</keyword>
<dbReference type="InterPro" id="IPR027408">
    <property type="entry name" value="PNPase/RNase_PH_dom_sf"/>
</dbReference>
<dbReference type="Proteomes" id="UP000000759">
    <property type="component" value="Chromosome 22"/>
</dbReference>
<dbReference type="GO" id="GO:0005730">
    <property type="term" value="C:nucleolus"/>
    <property type="evidence" value="ECO:0007669"/>
    <property type="project" value="UniProtKB-SubCell"/>
</dbReference>
<feature type="domain" description="Exoribonuclease phosphorolytic" evidence="7">
    <location>
        <begin position="25"/>
        <end position="159"/>
    </location>
</feature>
<evidence type="ECO:0000313" key="9">
    <source>
        <dbReference type="Proteomes" id="UP000000759"/>
    </source>
</evidence>
<dbReference type="GO" id="GO:0071051">
    <property type="term" value="P:poly(A)-dependent snoRNA 3'-end processing"/>
    <property type="evidence" value="ECO:0007669"/>
    <property type="project" value="TreeGrafter"/>
</dbReference>
<evidence type="ECO:0000256" key="6">
    <source>
        <dbReference type="SAM" id="Phobius"/>
    </source>
</evidence>
<sequence>MSSSIRRTDLLALSNLRNDGRKPHEIRRMRVQMSPLSVSTISGSALVEMGLTVVLATVRGPVDCLRRADENPDQAVLDVTVQSAPFSSSADRRVANPKTDRRLIEASHMLKRAMEAAILLHLYPKSRIELVVSVLADDGGRLCAAINAATLALMDAGIPMKDFVCACSAGLPGTSATPDSHALTLVDLNRQEESSTGGQAATHMPVALLPQRNTLVLAQCEARLPNLDTLERVLDAATEGCRAVFDILQAAVREHAATVLAARSGTTRIVSAFD</sequence>